<evidence type="ECO:0000313" key="2">
    <source>
        <dbReference type="Proteomes" id="UP001346149"/>
    </source>
</evidence>
<reference evidence="1 2" key="1">
    <citation type="journal article" date="2023" name="Hortic Res">
        <title>Pangenome of water caltrop reveals structural variations and asymmetric subgenome divergence after allopolyploidization.</title>
        <authorList>
            <person name="Zhang X."/>
            <person name="Chen Y."/>
            <person name="Wang L."/>
            <person name="Yuan Y."/>
            <person name="Fang M."/>
            <person name="Shi L."/>
            <person name="Lu R."/>
            <person name="Comes H.P."/>
            <person name="Ma Y."/>
            <person name="Chen Y."/>
            <person name="Huang G."/>
            <person name="Zhou Y."/>
            <person name="Zheng Z."/>
            <person name="Qiu Y."/>
        </authorList>
    </citation>
    <scope>NUCLEOTIDE SEQUENCE [LARGE SCALE GENOMIC DNA]</scope>
    <source>
        <strain evidence="1">F231</strain>
    </source>
</reference>
<dbReference type="Proteomes" id="UP001346149">
    <property type="component" value="Unassembled WGS sequence"/>
</dbReference>
<dbReference type="EMBL" id="JAXQNO010000016">
    <property type="protein sequence ID" value="KAK4781915.1"/>
    <property type="molecule type" value="Genomic_DNA"/>
</dbReference>
<gene>
    <name evidence="1" type="ORF">SAY86_016017</name>
</gene>
<accession>A0AAN7LIW0</accession>
<name>A0AAN7LIW0_TRANT</name>
<sequence>MRIMKGTMKAEIIEAEIMMVGTTEVEIMRAETIEAEIMRVETMEVEIMRVEIIEVELISQETIKKGTIKIQTIKVSIPTKVGEVEEGDGATVALDMKGDMKGEEAEEAGAIAMAEEGWEAT</sequence>
<proteinExistence type="predicted"/>
<dbReference type="AlphaFoldDB" id="A0AAN7LIW0"/>
<protein>
    <submittedName>
        <fullName evidence="1">Uncharacterized protein</fullName>
    </submittedName>
</protein>
<evidence type="ECO:0000313" key="1">
    <source>
        <dbReference type="EMBL" id="KAK4781915.1"/>
    </source>
</evidence>
<organism evidence="1 2">
    <name type="scientific">Trapa natans</name>
    <name type="common">Water chestnut</name>
    <dbReference type="NCBI Taxonomy" id="22666"/>
    <lineage>
        <taxon>Eukaryota</taxon>
        <taxon>Viridiplantae</taxon>
        <taxon>Streptophyta</taxon>
        <taxon>Embryophyta</taxon>
        <taxon>Tracheophyta</taxon>
        <taxon>Spermatophyta</taxon>
        <taxon>Magnoliopsida</taxon>
        <taxon>eudicotyledons</taxon>
        <taxon>Gunneridae</taxon>
        <taxon>Pentapetalae</taxon>
        <taxon>rosids</taxon>
        <taxon>malvids</taxon>
        <taxon>Myrtales</taxon>
        <taxon>Lythraceae</taxon>
        <taxon>Trapa</taxon>
    </lineage>
</organism>
<comment type="caution">
    <text evidence="1">The sequence shown here is derived from an EMBL/GenBank/DDBJ whole genome shotgun (WGS) entry which is preliminary data.</text>
</comment>
<keyword evidence="2" id="KW-1185">Reference proteome</keyword>